<evidence type="ECO:0000256" key="1">
    <source>
        <dbReference type="ARBA" id="ARBA00004370"/>
    </source>
</evidence>
<evidence type="ECO:0000313" key="4">
    <source>
        <dbReference type="EMBL" id="REH40930.1"/>
    </source>
</evidence>
<keyword evidence="3" id="KW-1133">Transmembrane helix</keyword>
<reference evidence="4 5" key="1">
    <citation type="submission" date="2018-08" db="EMBL/GenBank/DDBJ databases">
        <title>Genomic Encyclopedia of Archaeal and Bacterial Type Strains, Phase II (KMG-II): from individual species to whole genera.</title>
        <authorList>
            <person name="Goeker M."/>
        </authorList>
    </citation>
    <scope>NUCLEOTIDE SEQUENCE [LARGE SCALE GENOMIC DNA]</scope>
    <source>
        <strain evidence="4 5">DSM 45791</strain>
    </source>
</reference>
<evidence type="ECO:0000256" key="3">
    <source>
        <dbReference type="SAM" id="Phobius"/>
    </source>
</evidence>
<dbReference type="GO" id="GO:0016020">
    <property type="term" value="C:membrane"/>
    <property type="evidence" value="ECO:0007669"/>
    <property type="project" value="UniProtKB-SubCell"/>
</dbReference>
<gene>
    <name evidence="4" type="ORF">BCF44_11211</name>
</gene>
<dbReference type="OrthoDB" id="5188486at2"/>
<dbReference type="EMBL" id="QUNO01000012">
    <property type="protein sequence ID" value="REH40930.1"/>
    <property type="molecule type" value="Genomic_DNA"/>
</dbReference>
<dbReference type="AlphaFoldDB" id="A0A3E0HBI4"/>
<dbReference type="PANTHER" id="PTHR37042:SF4">
    <property type="entry name" value="OUTER MEMBRANE PROTEIN RV1973"/>
    <property type="match status" value="1"/>
</dbReference>
<organism evidence="4 5">
    <name type="scientific">Kutzneria buriramensis</name>
    <dbReference type="NCBI Taxonomy" id="1045776"/>
    <lineage>
        <taxon>Bacteria</taxon>
        <taxon>Bacillati</taxon>
        <taxon>Actinomycetota</taxon>
        <taxon>Actinomycetes</taxon>
        <taxon>Pseudonocardiales</taxon>
        <taxon>Pseudonocardiaceae</taxon>
        <taxon>Kutzneria</taxon>
    </lineage>
</organism>
<feature type="transmembrane region" description="Helical" evidence="3">
    <location>
        <begin position="15"/>
        <end position="36"/>
    </location>
</feature>
<proteinExistence type="predicted"/>
<keyword evidence="3" id="KW-0812">Transmembrane</keyword>
<dbReference type="PANTHER" id="PTHR37042">
    <property type="entry name" value="OUTER MEMBRANE PROTEIN RV1973"/>
    <property type="match status" value="1"/>
</dbReference>
<evidence type="ECO:0000313" key="5">
    <source>
        <dbReference type="Proteomes" id="UP000256269"/>
    </source>
</evidence>
<sequence>MAEVAREVVPWRRRALQAAGMLLAAALVAVATLLLVKLNDANAEEDSRQAALTVARQVAVDLTTVSRDSAQQSVNRLMDVATGSFKDQFAQLADTFRKVVQQASVSSKGTVTEAGVSTVDGDTVTVLAAVTATVQNADAPNGEQRQYRMKMQLQRDGDRWLVSDLEFVS</sequence>
<evidence type="ECO:0000256" key="2">
    <source>
        <dbReference type="ARBA" id="ARBA00023136"/>
    </source>
</evidence>
<protein>
    <submittedName>
        <fullName evidence="4">Mce-associated membrane protein</fullName>
    </submittedName>
</protein>
<name>A0A3E0HBI4_9PSEU</name>
<comment type="caution">
    <text evidence="4">The sequence shown here is derived from an EMBL/GenBank/DDBJ whole genome shotgun (WGS) entry which is preliminary data.</text>
</comment>
<keyword evidence="2 3" id="KW-0472">Membrane</keyword>
<dbReference type="RefSeq" id="WP_147328707.1">
    <property type="nucleotide sequence ID" value="NZ_CP144375.1"/>
</dbReference>
<keyword evidence="5" id="KW-1185">Reference proteome</keyword>
<dbReference type="Proteomes" id="UP000256269">
    <property type="component" value="Unassembled WGS sequence"/>
</dbReference>
<accession>A0A3E0HBI4</accession>
<comment type="subcellular location">
    <subcellularLocation>
        <location evidence="1">Membrane</location>
    </subcellularLocation>
</comment>